<evidence type="ECO:0000256" key="1">
    <source>
        <dbReference type="SAM" id="Phobius"/>
    </source>
</evidence>
<organism evidence="2 3">
    <name type="scientific">Mucilaginibacter dorajii</name>
    <dbReference type="NCBI Taxonomy" id="692994"/>
    <lineage>
        <taxon>Bacteria</taxon>
        <taxon>Pseudomonadati</taxon>
        <taxon>Bacteroidota</taxon>
        <taxon>Sphingobacteriia</taxon>
        <taxon>Sphingobacteriales</taxon>
        <taxon>Sphingobacteriaceae</taxon>
        <taxon>Mucilaginibacter</taxon>
    </lineage>
</organism>
<comment type="caution">
    <text evidence="2">The sequence shown here is derived from an EMBL/GenBank/DDBJ whole genome shotgun (WGS) entry which is preliminary data.</text>
</comment>
<accession>A0ABP7PQQ0</accession>
<feature type="transmembrane region" description="Helical" evidence="1">
    <location>
        <begin position="83"/>
        <end position="105"/>
    </location>
</feature>
<feature type="transmembrane region" description="Helical" evidence="1">
    <location>
        <begin position="160"/>
        <end position="181"/>
    </location>
</feature>
<reference evidence="3" key="1">
    <citation type="journal article" date="2019" name="Int. J. Syst. Evol. Microbiol.">
        <title>The Global Catalogue of Microorganisms (GCM) 10K type strain sequencing project: providing services to taxonomists for standard genome sequencing and annotation.</title>
        <authorList>
            <consortium name="The Broad Institute Genomics Platform"/>
            <consortium name="The Broad Institute Genome Sequencing Center for Infectious Disease"/>
            <person name="Wu L."/>
            <person name="Ma J."/>
        </authorList>
    </citation>
    <scope>NUCLEOTIDE SEQUENCE [LARGE SCALE GENOMIC DNA]</scope>
    <source>
        <strain evidence="3">JCM 16601</strain>
    </source>
</reference>
<protein>
    <submittedName>
        <fullName evidence="2">Uncharacterized protein</fullName>
    </submittedName>
</protein>
<feature type="transmembrane region" description="Helical" evidence="1">
    <location>
        <begin position="193"/>
        <end position="211"/>
    </location>
</feature>
<gene>
    <name evidence="2" type="ORF">GCM10022210_18390</name>
</gene>
<dbReference type="RefSeq" id="WP_259097095.1">
    <property type="nucleotide sequence ID" value="NZ_BAAAZC010000012.1"/>
</dbReference>
<keyword evidence="3" id="KW-1185">Reference proteome</keyword>
<keyword evidence="1" id="KW-0812">Transmembrane</keyword>
<evidence type="ECO:0000313" key="2">
    <source>
        <dbReference type="EMBL" id="GAA3969676.1"/>
    </source>
</evidence>
<dbReference type="Proteomes" id="UP001500742">
    <property type="component" value="Unassembled WGS sequence"/>
</dbReference>
<keyword evidence="1" id="KW-0472">Membrane</keyword>
<sequence>MILFIADTWCFFLICLAVLLSATIVMTIQSRNFVTMGQVKKEFSIFDLEFPMSGKALFHLITGIDKLPSAEGARSKNALKGQLYVDFIYMPGVYLAIFLLCMKTATKIHGAGGYVFAVLAWLQLVAWLGDIIENVFLLLKISNPQEPSVTIFKAYQVLEFIKWGSATKGFICSCFALLFFFITGKYTIHSLNYFYWMLLELSLFGLITYLTRKVK</sequence>
<keyword evidence="1" id="KW-1133">Transmembrane helix</keyword>
<evidence type="ECO:0000313" key="3">
    <source>
        <dbReference type="Proteomes" id="UP001500742"/>
    </source>
</evidence>
<proteinExistence type="predicted"/>
<feature type="transmembrane region" description="Helical" evidence="1">
    <location>
        <begin position="111"/>
        <end position="139"/>
    </location>
</feature>
<feature type="transmembrane region" description="Helical" evidence="1">
    <location>
        <begin position="6"/>
        <end position="28"/>
    </location>
</feature>
<name>A0ABP7PQQ0_9SPHI</name>
<dbReference type="EMBL" id="BAAAZC010000012">
    <property type="protein sequence ID" value="GAA3969676.1"/>
    <property type="molecule type" value="Genomic_DNA"/>
</dbReference>